<dbReference type="EMBL" id="FJVC01000456">
    <property type="protein sequence ID" value="CZT50840.1"/>
    <property type="molecule type" value="Genomic_DNA"/>
</dbReference>
<accession>A0A1E1MP14</accession>
<organism evidence="1 2">
    <name type="scientific">Rhynchosporium secalis</name>
    <name type="common">Barley scald fungus</name>
    <dbReference type="NCBI Taxonomy" id="38038"/>
    <lineage>
        <taxon>Eukaryota</taxon>
        <taxon>Fungi</taxon>
        <taxon>Dikarya</taxon>
        <taxon>Ascomycota</taxon>
        <taxon>Pezizomycotina</taxon>
        <taxon>Leotiomycetes</taxon>
        <taxon>Helotiales</taxon>
        <taxon>Ploettnerulaceae</taxon>
        <taxon>Rhynchosporium</taxon>
    </lineage>
</organism>
<evidence type="ECO:0000313" key="1">
    <source>
        <dbReference type="EMBL" id="CZT50840.1"/>
    </source>
</evidence>
<dbReference type="Proteomes" id="UP000177625">
    <property type="component" value="Unassembled WGS sequence"/>
</dbReference>
<gene>
    <name evidence="1" type="ORF">RSE6_11904</name>
</gene>
<reference evidence="2" key="1">
    <citation type="submission" date="2016-03" db="EMBL/GenBank/DDBJ databases">
        <authorList>
            <person name="Guldener U."/>
        </authorList>
    </citation>
    <scope>NUCLEOTIDE SEQUENCE [LARGE SCALE GENOMIC DNA]</scope>
</reference>
<evidence type="ECO:0000313" key="2">
    <source>
        <dbReference type="Proteomes" id="UP000177625"/>
    </source>
</evidence>
<dbReference type="AlphaFoldDB" id="A0A1E1MP14"/>
<sequence length="172" mass="19296">MDRLGLDVVWCCSTQVARTAQLVQIYYFIFESTSSQGQSPKERTQVSNPNGRKFKYEQDSTMVDAVRTQSNGEHILHTAKIGEELSMNLVKFSAQFNNNHLMMLNLSTAIGLIAGNLQTLCETIEKFGPKIVLDDDFLKPLVVGLRACFKKVKKALNEAIEAENAHGKRNRC</sequence>
<name>A0A1E1MP14_RHYSE</name>
<protein>
    <submittedName>
        <fullName evidence="1">Uncharacterized protein</fullName>
    </submittedName>
</protein>
<proteinExistence type="predicted"/>
<keyword evidence="2" id="KW-1185">Reference proteome</keyword>